<dbReference type="Proteomes" id="UP000314294">
    <property type="component" value="Unassembled WGS sequence"/>
</dbReference>
<name>A0A4Z2GDI3_9TELE</name>
<sequence length="80" mass="8782">MSPTLPEAQLFFPFFILPARPLAAFCSVSSTVEQQEQPSGTLVNSTCAKWTHGAAANQLPRLFVYKQDPVCPAAFKWAPQ</sequence>
<comment type="caution">
    <text evidence="1">The sequence shown here is derived from an EMBL/GenBank/DDBJ whole genome shotgun (WGS) entry which is preliminary data.</text>
</comment>
<accession>A0A4Z2GDI3</accession>
<organism evidence="1 2">
    <name type="scientific">Liparis tanakae</name>
    <name type="common">Tanaka's snailfish</name>
    <dbReference type="NCBI Taxonomy" id="230148"/>
    <lineage>
        <taxon>Eukaryota</taxon>
        <taxon>Metazoa</taxon>
        <taxon>Chordata</taxon>
        <taxon>Craniata</taxon>
        <taxon>Vertebrata</taxon>
        <taxon>Euteleostomi</taxon>
        <taxon>Actinopterygii</taxon>
        <taxon>Neopterygii</taxon>
        <taxon>Teleostei</taxon>
        <taxon>Neoteleostei</taxon>
        <taxon>Acanthomorphata</taxon>
        <taxon>Eupercaria</taxon>
        <taxon>Perciformes</taxon>
        <taxon>Cottioidei</taxon>
        <taxon>Cottales</taxon>
        <taxon>Liparidae</taxon>
        <taxon>Liparis</taxon>
    </lineage>
</organism>
<protein>
    <submittedName>
        <fullName evidence="1">Uncharacterized protein</fullName>
    </submittedName>
</protein>
<evidence type="ECO:0000313" key="2">
    <source>
        <dbReference type="Proteomes" id="UP000314294"/>
    </source>
</evidence>
<gene>
    <name evidence="1" type="ORF">EYF80_038484</name>
</gene>
<keyword evidence="2" id="KW-1185">Reference proteome</keyword>
<reference evidence="1 2" key="1">
    <citation type="submission" date="2019-03" db="EMBL/GenBank/DDBJ databases">
        <title>First draft genome of Liparis tanakae, snailfish: a comprehensive survey of snailfish specific genes.</title>
        <authorList>
            <person name="Kim W."/>
            <person name="Song I."/>
            <person name="Jeong J.-H."/>
            <person name="Kim D."/>
            <person name="Kim S."/>
            <person name="Ryu S."/>
            <person name="Song J.Y."/>
            <person name="Lee S.K."/>
        </authorList>
    </citation>
    <scope>NUCLEOTIDE SEQUENCE [LARGE SCALE GENOMIC DNA]</scope>
    <source>
        <tissue evidence="1">Muscle</tissue>
    </source>
</reference>
<dbReference type="EMBL" id="SRLO01000586">
    <property type="protein sequence ID" value="TNN51320.1"/>
    <property type="molecule type" value="Genomic_DNA"/>
</dbReference>
<proteinExistence type="predicted"/>
<evidence type="ECO:0000313" key="1">
    <source>
        <dbReference type="EMBL" id="TNN51320.1"/>
    </source>
</evidence>
<dbReference type="AlphaFoldDB" id="A0A4Z2GDI3"/>